<organism evidence="2 3">
    <name type="scientific">Chitinophaga agri</name>
    <dbReference type="NCBI Taxonomy" id="2703787"/>
    <lineage>
        <taxon>Bacteria</taxon>
        <taxon>Pseudomonadati</taxon>
        <taxon>Bacteroidota</taxon>
        <taxon>Chitinophagia</taxon>
        <taxon>Chitinophagales</taxon>
        <taxon>Chitinophagaceae</taxon>
        <taxon>Chitinophaga</taxon>
    </lineage>
</organism>
<gene>
    <name evidence="2" type="ORF">GWR21_11975</name>
</gene>
<reference evidence="2 3" key="1">
    <citation type="submission" date="2020-01" db="EMBL/GenBank/DDBJ databases">
        <title>Complete genome sequence of Chitinophaga sp. H33E-04 isolated from quinoa roots.</title>
        <authorList>
            <person name="Weon H.-Y."/>
            <person name="Lee S.A."/>
        </authorList>
    </citation>
    <scope>NUCLEOTIDE SEQUENCE [LARGE SCALE GENOMIC DNA]</scope>
    <source>
        <strain evidence="2 3">H33E-04</strain>
    </source>
</reference>
<dbReference type="RefSeq" id="WP_162331986.1">
    <property type="nucleotide sequence ID" value="NZ_CP048113.1"/>
</dbReference>
<dbReference type="GO" id="GO:0005829">
    <property type="term" value="C:cytosol"/>
    <property type="evidence" value="ECO:0007669"/>
    <property type="project" value="TreeGrafter"/>
</dbReference>
<protein>
    <submittedName>
        <fullName evidence="2">Uroporphyrinogen-III synthase</fullName>
    </submittedName>
</protein>
<keyword evidence="3" id="KW-1185">Reference proteome</keyword>
<dbReference type="Proteomes" id="UP000476411">
    <property type="component" value="Chromosome"/>
</dbReference>
<dbReference type="GO" id="GO:0006780">
    <property type="term" value="P:uroporphyrinogen III biosynthetic process"/>
    <property type="evidence" value="ECO:0007669"/>
    <property type="project" value="InterPro"/>
</dbReference>
<dbReference type="GO" id="GO:0004852">
    <property type="term" value="F:uroporphyrinogen-III synthase activity"/>
    <property type="evidence" value="ECO:0007669"/>
    <property type="project" value="InterPro"/>
</dbReference>
<dbReference type="InterPro" id="IPR039793">
    <property type="entry name" value="UROS/Hem4"/>
</dbReference>
<name>A0A6B9ZG34_9BACT</name>
<dbReference type="SUPFAM" id="SSF69618">
    <property type="entry name" value="HemD-like"/>
    <property type="match status" value="1"/>
</dbReference>
<dbReference type="Pfam" id="PF02602">
    <property type="entry name" value="HEM4"/>
    <property type="match status" value="1"/>
</dbReference>
<sequence>MQLNKRYRLLSTKTVSTELISVAASANVDIDAQAFINTAPLVTDALKQRIHQLLRQMATVIFTSANAVSAIHDHYLTADGKYYYGDWVSFPPETTEEEIEAFRQNGYYTPGWKVYCLEGATANTLRESGIRHEIIATAADAAGLAHQIIQRKEEGPLVFFCGDRRRDELPDILAGNGIQLDEIIVYATTATPVVAANDYDGILFLSPSAVQSFFSANQLPTHTVCFSIGNTTAKALEQYTGNKIIISTQQRMTDLVLTAINYFNNIN</sequence>
<proteinExistence type="predicted"/>
<dbReference type="KEGG" id="chih:GWR21_11975"/>
<accession>A0A6B9ZG34</accession>
<dbReference type="EMBL" id="CP048113">
    <property type="protein sequence ID" value="QHS60294.1"/>
    <property type="molecule type" value="Genomic_DNA"/>
</dbReference>
<dbReference type="PANTHER" id="PTHR12390">
    <property type="entry name" value="UROPORPHYRINOGEN III SYNTHASE"/>
    <property type="match status" value="1"/>
</dbReference>
<dbReference type="InterPro" id="IPR036108">
    <property type="entry name" value="4pyrrol_syn_uPrphyn_synt_sf"/>
</dbReference>
<dbReference type="InterPro" id="IPR003754">
    <property type="entry name" value="4pyrrol_synth_uPrphyn_synth"/>
</dbReference>
<evidence type="ECO:0000313" key="3">
    <source>
        <dbReference type="Proteomes" id="UP000476411"/>
    </source>
</evidence>
<evidence type="ECO:0000259" key="1">
    <source>
        <dbReference type="Pfam" id="PF02602"/>
    </source>
</evidence>
<dbReference type="CDD" id="cd06578">
    <property type="entry name" value="HemD"/>
    <property type="match status" value="1"/>
</dbReference>
<dbReference type="AlphaFoldDB" id="A0A6B9ZG34"/>
<feature type="domain" description="Tetrapyrrole biosynthesis uroporphyrinogen III synthase" evidence="1">
    <location>
        <begin position="35"/>
        <end position="256"/>
    </location>
</feature>
<dbReference type="Gene3D" id="3.40.50.10090">
    <property type="match status" value="2"/>
</dbReference>
<dbReference type="PANTHER" id="PTHR12390:SF0">
    <property type="entry name" value="UROPORPHYRINOGEN-III SYNTHASE"/>
    <property type="match status" value="1"/>
</dbReference>
<evidence type="ECO:0000313" key="2">
    <source>
        <dbReference type="EMBL" id="QHS60294.1"/>
    </source>
</evidence>